<organism evidence="7">
    <name type="scientific">uncultured Anaerotruncus sp</name>
    <dbReference type="NCBI Taxonomy" id="905011"/>
    <lineage>
        <taxon>Bacteria</taxon>
        <taxon>Bacillati</taxon>
        <taxon>Bacillota</taxon>
        <taxon>Clostridia</taxon>
        <taxon>Eubacteriales</taxon>
        <taxon>Oscillospiraceae</taxon>
        <taxon>Anaerotruncus</taxon>
        <taxon>environmental samples</taxon>
    </lineage>
</organism>
<dbReference type="GO" id="GO:0043023">
    <property type="term" value="F:ribosomal large subunit binding"/>
    <property type="evidence" value="ECO:0007669"/>
    <property type="project" value="TreeGrafter"/>
</dbReference>
<dbReference type="EMBL" id="FMHG01000001">
    <property type="protein sequence ID" value="SCJ50974.1"/>
    <property type="molecule type" value="Genomic_DNA"/>
</dbReference>
<dbReference type="PANTHER" id="PTHR20982:SF3">
    <property type="entry name" value="MITOCHONDRIAL RIBOSOME RECYCLING FACTOR PSEUDO 1"/>
    <property type="match status" value="1"/>
</dbReference>
<sequence length="184" mass="20819">MKEQLKKYEGKMGKSIDVMMNEFSSIRAGRANPAVLDKVTVDYYGAPTQISQMAAISLPDARTLVVQPWDASALKNIEKAILSSDLGLNPMNDGKLLRISFPPLTEERRKDIVKQIHKMGEECKVAIRSIRRDAIDKFKAMKKSSEITEDELKVAEKDIQKLTDNYCEKVEAATKQKEKEIMEI</sequence>
<dbReference type="Pfam" id="PF01765">
    <property type="entry name" value="RRF"/>
    <property type="match status" value="1"/>
</dbReference>
<dbReference type="AlphaFoldDB" id="A0A1C6GZX7"/>
<evidence type="ECO:0000256" key="3">
    <source>
        <dbReference type="ARBA" id="ARBA00022490"/>
    </source>
</evidence>
<dbReference type="FunFam" id="3.30.1360.40:FF:000001">
    <property type="entry name" value="Ribosome-recycling factor"/>
    <property type="match status" value="1"/>
</dbReference>
<dbReference type="PANTHER" id="PTHR20982">
    <property type="entry name" value="RIBOSOME RECYCLING FACTOR"/>
    <property type="match status" value="1"/>
</dbReference>
<proteinExistence type="inferred from homology"/>
<evidence type="ECO:0000313" key="7">
    <source>
        <dbReference type="EMBL" id="SCJ50974.1"/>
    </source>
</evidence>
<name>A0A1C6GZX7_9FIRM</name>
<evidence type="ECO:0000259" key="6">
    <source>
        <dbReference type="Pfam" id="PF01765"/>
    </source>
</evidence>
<feature type="domain" description="Ribosome recycling factor" evidence="6">
    <location>
        <begin position="21"/>
        <end position="182"/>
    </location>
</feature>
<comment type="similarity">
    <text evidence="2 5">Belongs to the RRF family.</text>
</comment>
<evidence type="ECO:0000256" key="4">
    <source>
        <dbReference type="ARBA" id="ARBA00022917"/>
    </source>
</evidence>
<dbReference type="InterPro" id="IPR002661">
    <property type="entry name" value="Ribosome_recyc_fac"/>
</dbReference>
<dbReference type="Gene3D" id="3.30.1360.40">
    <property type="match status" value="1"/>
</dbReference>
<dbReference type="CDD" id="cd00520">
    <property type="entry name" value="RRF"/>
    <property type="match status" value="1"/>
</dbReference>
<comment type="subcellular location">
    <subcellularLocation>
        <location evidence="1 5">Cytoplasm</location>
    </subcellularLocation>
</comment>
<dbReference type="Gene3D" id="1.10.132.20">
    <property type="entry name" value="Ribosome-recycling factor"/>
    <property type="match status" value="1"/>
</dbReference>
<dbReference type="FunFam" id="1.10.132.20:FF:000001">
    <property type="entry name" value="Ribosome-recycling factor"/>
    <property type="match status" value="1"/>
</dbReference>
<keyword evidence="3 5" id="KW-0963">Cytoplasm</keyword>
<dbReference type="GO" id="GO:0005737">
    <property type="term" value="C:cytoplasm"/>
    <property type="evidence" value="ECO:0007669"/>
    <property type="project" value="UniProtKB-SubCell"/>
</dbReference>
<comment type="function">
    <text evidence="5">Responsible for the release of ribosomes from messenger RNA at the termination of protein biosynthesis. May increase the efficiency of translation by recycling ribosomes from one round of translation to another.</text>
</comment>
<gene>
    <name evidence="5 7" type="primary">frr</name>
    <name evidence="7" type="ORF">SAMEA3545359_00622</name>
</gene>
<evidence type="ECO:0000256" key="2">
    <source>
        <dbReference type="ARBA" id="ARBA00005912"/>
    </source>
</evidence>
<dbReference type="InterPro" id="IPR023584">
    <property type="entry name" value="Ribosome_recyc_fac_dom"/>
</dbReference>
<dbReference type="HAMAP" id="MF_00040">
    <property type="entry name" value="RRF"/>
    <property type="match status" value="1"/>
</dbReference>
<dbReference type="NCBIfam" id="TIGR00496">
    <property type="entry name" value="frr"/>
    <property type="match status" value="1"/>
</dbReference>
<dbReference type="InterPro" id="IPR036191">
    <property type="entry name" value="RRF_sf"/>
</dbReference>
<protein>
    <recommendedName>
        <fullName evidence="5">Ribosome-recycling factor</fullName>
        <shortName evidence="5">RRF</shortName>
    </recommendedName>
    <alternativeName>
        <fullName evidence="5">Ribosome-releasing factor</fullName>
    </alternativeName>
</protein>
<evidence type="ECO:0000256" key="1">
    <source>
        <dbReference type="ARBA" id="ARBA00004496"/>
    </source>
</evidence>
<reference evidence="7" key="1">
    <citation type="submission" date="2015-09" db="EMBL/GenBank/DDBJ databases">
        <authorList>
            <consortium name="Pathogen Informatics"/>
        </authorList>
    </citation>
    <scope>NUCLEOTIDE SEQUENCE</scope>
    <source>
        <strain evidence="7">2789STDY5834896</strain>
    </source>
</reference>
<evidence type="ECO:0000256" key="5">
    <source>
        <dbReference type="HAMAP-Rule" id="MF_00040"/>
    </source>
</evidence>
<accession>A0A1C6GZX7</accession>
<dbReference type="SUPFAM" id="SSF55194">
    <property type="entry name" value="Ribosome recycling factor, RRF"/>
    <property type="match status" value="1"/>
</dbReference>
<keyword evidence="4 5" id="KW-0648">Protein biosynthesis</keyword>
<dbReference type="GO" id="GO:0006415">
    <property type="term" value="P:translational termination"/>
    <property type="evidence" value="ECO:0007669"/>
    <property type="project" value="UniProtKB-UniRule"/>
</dbReference>